<keyword evidence="3" id="KW-1185">Reference proteome</keyword>
<dbReference type="OrthoDB" id="3071736at2759"/>
<feature type="region of interest" description="Disordered" evidence="1">
    <location>
        <begin position="20"/>
        <end position="97"/>
    </location>
</feature>
<feature type="compositionally biased region" description="Low complexity" evidence="1">
    <location>
        <begin position="909"/>
        <end position="929"/>
    </location>
</feature>
<feature type="compositionally biased region" description="Polar residues" evidence="1">
    <location>
        <begin position="510"/>
        <end position="520"/>
    </location>
</feature>
<dbReference type="HOGENOM" id="CLU_292403_0_0_1"/>
<feature type="compositionally biased region" description="Polar residues" evidence="1">
    <location>
        <begin position="412"/>
        <end position="425"/>
    </location>
</feature>
<feature type="region of interest" description="Disordered" evidence="1">
    <location>
        <begin position="716"/>
        <end position="812"/>
    </location>
</feature>
<feature type="region of interest" description="Disordered" evidence="1">
    <location>
        <begin position="538"/>
        <end position="679"/>
    </location>
</feature>
<feature type="compositionally biased region" description="Basic and acidic residues" evidence="1">
    <location>
        <begin position="331"/>
        <end position="342"/>
    </location>
</feature>
<feature type="compositionally biased region" description="Low complexity" evidence="1">
    <location>
        <begin position="272"/>
        <end position="286"/>
    </location>
</feature>
<feature type="compositionally biased region" description="Low complexity" evidence="1">
    <location>
        <begin position="642"/>
        <end position="655"/>
    </location>
</feature>
<feature type="compositionally biased region" description="Low complexity" evidence="1">
    <location>
        <begin position="541"/>
        <end position="558"/>
    </location>
</feature>
<dbReference type="Proteomes" id="UP000053593">
    <property type="component" value="Unassembled WGS sequence"/>
</dbReference>
<feature type="compositionally biased region" description="Polar residues" evidence="1">
    <location>
        <begin position="82"/>
        <end position="91"/>
    </location>
</feature>
<evidence type="ECO:0000313" key="2">
    <source>
        <dbReference type="EMBL" id="KIK63812.1"/>
    </source>
</evidence>
<gene>
    <name evidence="2" type="ORF">GYMLUDRAFT_71933</name>
</gene>
<feature type="compositionally biased region" description="Low complexity" evidence="1">
    <location>
        <begin position="774"/>
        <end position="803"/>
    </location>
</feature>
<feature type="region of interest" description="Disordered" evidence="1">
    <location>
        <begin position="412"/>
        <end position="456"/>
    </location>
</feature>
<accession>A0A0D0CVR6</accession>
<name>A0A0D0CVR6_9AGAR</name>
<feature type="region of interest" description="Disordered" evidence="1">
    <location>
        <begin position="183"/>
        <end position="248"/>
    </location>
</feature>
<feature type="region of interest" description="Disordered" evidence="1">
    <location>
        <begin position="896"/>
        <end position="931"/>
    </location>
</feature>
<protein>
    <submittedName>
        <fullName evidence="2">Uncharacterized protein</fullName>
    </submittedName>
</protein>
<dbReference type="EMBL" id="KN834763">
    <property type="protein sequence ID" value="KIK63812.1"/>
    <property type="molecule type" value="Genomic_DNA"/>
</dbReference>
<reference evidence="2 3" key="1">
    <citation type="submission" date="2014-04" db="EMBL/GenBank/DDBJ databases">
        <title>Evolutionary Origins and Diversification of the Mycorrhizal Mutualists.</title>
        <authorList>
            <consortium name="DOE Joint Genome Institute"/>
            <consortium name="Mycorrhizal Genomics Consortium"/>
            <person name="Kohler A."/>
            <person name="Kuo A."/>
            <person name="Nagy L.G."/>
            <person name="Floudas D."/>
            <person name="Copeland A."/>
            <person name="Barry K.W."/>
            <person name="Cichocki N."/>
            <person name="Veneault-Fourrey C."/>
            <person name="LaButti K."/>
            <person name="Lindquist E.A."/>
            <person name="Lipzen A."/>
            <person name="Lundell T."/>
            <person name="Morin E."/>
            <person name="Murat C."/>
            <person name="Riley R."/>
            <person name="Ohm R."/>
            <person name="Sun H."/>
            <person name="Tunlid A."/>
            <person name="Henrissat B."/>
            <person name="Grigoriev I.V."/>
            <person name="Hibbett D.S."/>
            <person name="Martin F."/>
        </authorList>
    </citation>
    <scope>NUCLEOTIDE SEQUENCE [LARGE SCALE GENOMIC DNA]</scope>
    <source>
        <strain evidence="2 3">FD-317 M1</strain>
    </source>
</reference>
<feature type="compositionally biased region" description="Polar residues" evidence="1">
    <location>
        <begin position="656"/>
        <end position="673"/>
    </location>
</feature>
<feature type="compositionally biased region" description="Pro residues" evidence="1">
    <location>
        <begin position="431"/>
        <end position="444"/>
    </location>
</feature>
<proteinExistence type="predicted"/>
<feature type="region of interest" description="Disordered" evidence="1">
    <location>
        <begin position="272"/>
        <end position="348"/>
    </location>
</feature>
<feature type="compositionally biased region" description="Pro residues" evidence="1">
    <location>
        <begin position="295"/>
        <end position="314"/>
    </location>
</feature>
<feature type="compositionally biased region" description="Low complexity" evidence="1">
    <location>
        <begin position="235"/>
        <end position="244"/>
    </location>
</feature>
<feature type="compositionally biased region" description="Acidic residues" evidence="1">
    <location>
        <begin position="609"/>
        <end position="630"/>
    </location>
</feature>
<feature type="compositionally biased region" description="Low complexity" evidence="1">
    <location>
        <begin position="487"/>
        <end position="501"/>
    </location>
</feature>
<organism evidence="2 3">
    <name type="scientific">Collybiopsis luxurians FD-317 M1</name>
    <dbReference type="NCBI Taxonomy" id="944289"/>
    <lineage>
        <taxon>Eukaryota</taxon>
        <taxon>Fungi</taxon>
        <taxon>Dikarya</taxon>
        <taxon>Basidiomycota</taxon>
        <taxon>Agaricomycotina</taxon>
        <taxon>Agaricomycetes</taxon>
        <taxon>Agaricomycetidae</taxon>
        <taxon>Agaricales</taxon>
        <taxon>Marasmiineae</taxon>
        <taxon>Omphalotaceae</taxon>
        <taxon>Collybiopsis</taxon>
        <taxon>Collybiopsis luxurians</taxon>
    </lineage>
</organism>
<feature type="compositionally biased region" description="Low complexity" evidence="1">
    <location>
        <begin position="595"/>
        <end position="608"/>
    </location>
</feature>
<sequence>MSLALADSHSMYPALDDAQDTSTFELRDQDFADLPPMTFRPGKRADDYSDSGSDSDEEADCRNKPLPAPPSSSSPSTLSPRKPNSNALTGLSSPSISHISNFSTSTVSSYVTASSVSSVPVTPITPNSPSTPFLSASLSSKPSLSRTSSLSRTIQFTAGPGTRSRQPSIVSLAGGYHLPTMVAGKPSPTIGPKSSLPLLNDTDIEDDLCTDSDGYFSEETNTRRAAPVHLTRQPSLGSSGIGSRSGHEFSSLLTSEPALNGVMRRYASAGNLLSSSSRSSSPLGSGHQHSYSHPLPFPIVSPSPSPQPSSPSPCPGSSSTNTPGASASTRSRAESHSGESRVRSRAGSTSLRNAVYIEALDSNEVERRLLDLSSSGPDFDVVSEGVLEIDETPDKDLELSRWTPASSVVNLRSPLPQTSADSSLSMGWGFPKPPKIRAPPPTPSSPAQEFPASSSGSSVALEDAFALQSSSSETASKHKLFTEKPDSLSTSIPLIPSSPSRPDLHKSQDDSLTFQPTTSGKRQRLASFVAKMAGGTASQLPIHSTSGSASTSVPSSPTNLRASQHRPAPLDLSRKPKVFSALYSPADSGSITGASEPSTPAYSSSASSWDDESCSGTDTEAEDEMEEMDPDLIAVAAGLDLPSSPRTPRATPSPSQGSPVSSERGSDFPSTPTAVDDVQMGRGSYAQVYGFRSPKMPYIFSSGTYVNTSHSLAYLPSTQDEPSVPRGDTPTLSGSQSLISPGDLPPSGGSPKTPRVRKVTMINTSQISPKSELPISPSRSSRTPPSSPLRQSFKLPTSPGGKSPKSKSGRMSGLISRFTFGSSSSLVLGPPSASQDSVPPVPPLNLDELGQIGADPFAKDDMSATISVLSRTLSRGSTKSRSSSFISPGVLSSTEINGTVTVPRRERSGTTSTSTSAFSSSSIDSNSSSIERYSQKKRRSLGLSLGNVSIGTIGGIRSPKGTTRRKKRKLVISGVDVDDTRAYQAVKGWCEGFGEVRKFERQDNGNLVVDWRRRSVGDLVCRVQANVVIKGAGSVGLSWYQC</sequence>
<evidence type="ECO:0000313" key="3">
    <source>
        <dbReference type="Proteomes" id="UP000053593"/>
    </source>
</evidence>
<feature type="region of interest" description="Disordered" evidence="1">
    <location>
        <begin position="472"/>
        <end position="523"/>
    </location>
</feature>
<feature type="compositionally biased region" description="Low complexity" evidence="1">
    <location>
        <begin position="737"/>
        <end position="751"/>
    </location>
</feature>
<feature type="region of interest" description="Disordered" evidence="1">
    <location>
        <begin position="116"/>
        <end position="168"/>
    </location>
</feature>
<feature type="compositionally biased region" description="Polar residues" evidence="1">
    <location>
        <begin position="320"/>
        <end position="330"/>
    </location>
</feature>
<feature type="compositionally biased region" description="Low complexity" evidence="1">
    <location>
        <begin position="116"/>
        <end position="151"/>
    </location>
</feature>
<dbReference type="AlphaFoldDB" id="A0A0D0CVR6"/>
<evidence type="ECO:0000256" key="1">
    <source>
        <dbReference type="SAM" id="MobiDB-lite"/>
    </source>
</evidence>